<reference evidence="1" key="1">
    <citation type="submission" date="2023-03" db="EMBL/GenBank/DDBJ databases">
        <title>Complete genome of Cladonia borealis.</title>
        <authorList>
            <person name="Park H."/>
        </authorList>
    </citation>
    <scope>NUCLEOTIDE SEQUENCE</scope>
    <source>
        <strain evidence="1">ANT050790</strain>
    </source>
</reference>
<keyword evidence="2" id="KW-1185">Reference proteome</keyword>
<gene>
    <name evidence="1" type="ORF">JMJ35_000498</name>
</gene>
<name>A0AA39RBK4_9LECA</name>
<evidence type="ECO:0000313" key="2">
    <source>
        <dbReference type="Proteomes" id="UP001166286"/>
    </source>
</evidence>
<proteinExistence type="predicted"/>
<evidence type="ECO:0000313" key="1">
    <source>
        <dbReference type="EMBL" id="KAK0517343.1"/>
    </source>
</evidence>
<dbReference type="EMBL" id="JAFEKC020000001">
    <property type="protein sequence ID" value="KAK0517343.1"/>
    <property type="molecule type" value="Genomic_DNA"/>
</dbReference>
<dbReference type="AlphaFoldDB" id="A0AA39RBK4"/>
<accession>A0AA39RBK4</accession>
<sequence length="354" mass="38925">MSTDLISYLNYMSTWDSETDENINSIINEHNLFVNLGDFSADSVIAREFRTLVDLADTLRDETIAADAVQIAADAAAVASIWTFGLGMAAFAALEVTEQIQQHYIAKKSGELNTKMQSIDTDISSRINSNVNNYIIAYKANNTLIASKAPEGLDTRTCRALLMQFMAEVEKDTRTTGVLDIPTFKNYAEAARRVYKSNEINNVYNALDTLSLSKKKTDAEVKQCIGSIVGLDFDTTALSLVRGFTIAIMFRKLQIARKTIRENAQEAGLDGAEVESNVFDALDAVGKFVTVVTVIMSVVDTVLRIIDIVDVVEQTKAWVDKLNGPIKESYTKYFDGIKTASKSYVAAVNQATPS</sequence>
<comment type="caution">
    <text evidence="1">The sequence shown here is derived from an EMBL/GenBank/DDBJ whole genome shotgun (WGS) entry which is preliminary data.</text>
</comment>
<dbReference type="Proteomes" id="UP001166286">
    <property type="component" value="Unassembled WGS sequence"/>
</dbReference>
<organism evidence="1 2">
    <name type="scientific">Cladonia borealis</name>
    <dbReference type="NCBI Taxonomy" id="184061"/>
    <lineage>
        <taxon>Eukaryota</taxon>
        <taxon>Fungi</taxon>
        <taxon>Dikarya</taxon>
        <taxon>Ascomycota</taxon>
        <taxon>Pezizomycotina</taxon>
        <taxon>Lecanoromycetes</taxon>
        <taxon>OSLEUM clade</taxon>
        <taxon>Lecanoromycetidae</taxon>
        <taxon>Lecanorales</taxon>
        <taxon>Lecanorineae</taxon>
        <taxon>Cladoniaceae</taxon>
        <taxon>Cladonia</taxon>
    </lineage>
</organism>
<protein>
    <submittedName>
        <fullName evidence="1">Uncharacterized protein</fullName>
    </submittedName>
</protein>